<gene>
    <name evidence="1" type="ORF">DFP72DRAFT_811382</name>
</gene>
<protein>
    <submittedName>
        <fullName evidence="1">Uncharacterized protein</fullName>
    </submittedName>
</protein>
<reference evidence="1 2" key="1">
    <citation type="submission" date="2020-07" db="EMBL/GenBank/DDBJ databases">
        <title>Comparative genomics of pyrophilous fungi reveals a link between fire events and developmental genes.</title>
        <authorList>
            <consortium name="DOE Joint Genome Institute"/>
            <person name="Steindorff A.S."/>
            <person name="Carver A."/>
            <person name="Calhoun S."/>
            <person name="Stillman K."/>
            <person name="Liu H."/>
            <person name="Lipzen A."/>
            <person name="Pangilinan J."/>
            <person name="Labutti K."/>
            <person name="Bruns T.D."/>
            <person name="Grigoriev I.V."/>
        </authorList>
    </citation>
    <scope>NUCLEOTIDE SEQUENCE [LARGE SCALE GENOMIC DNA]</scope>
    <source>
        <strain evidence="1 2">CBS 144469</strain>
    </source>
</reference>
<dbReference type="PANTHER" id="PTHR23274:SF11">
    <property type="entry name" value="ATP-DEPENDENT DNA HELICASE PIF1"/>
    <property type="match status" value="1"/>
</dbReference>
<accession>A0A8H6HYZ7</accession>
<proteinExistence type="predicted"/>
<dbReference type="PANTHER" id="PTHR23274">
    <property type="entry name" value="DNA HELICASE-RELATED"/>
    <property type="match status" value="1"/>
</dbReference>
<comment type="caution">
    <text evidence="1">The sequence shown here is derived from an EMBL/GenBank/DDBJ whole genome shotgun (WGS) entry which is preliminary data.</text>
</comment>
<dbReference type="OrthoDB" id="432234at2759"/>
<dbReference type="AlphaFoldDB" id="A0A8H6HYZ7"/>
<name>A0A8H6HYZ7_9AGAR</name>
<organism evidence="1 2">
    <name type="scientific">Ephemerocybe angulata</name>
    <dbReference type="NCBI Taxonomy" id="980116"/>
    <lineage>
        <taxon>Eukaryota</taxon>
        <taxon>Fungi</taxon>
        <taxon>Dikarya</taxon>
        <taxon>Basidiomycota</taxon>
        <taxon>Agaricomycotina</taxon>
        <taxon>Agaricomycetes</taxon>
        <taxon>Agaricomycetidae</taxon>
        <taxon>Agaricales</taxon>
        <taxon>Agaricineae</taxon>
        <taxon>Psathyrellaceae</taxon>
        <taxon>Ephemerocybe</taxon>
    </lineage>
</organism>
<dbReference type="EMBL" id="JACGCI010000029">
    <property type="protein sequence ID" value="KAF6755635.1"/>
    <property type="molecule type" value="Genomic_DNA"/>
</dbReference>
<dbReference type="SUPFAM" id="SSF52540">
    <property type="entry name" value="P-loop containing nucleoside triphosphate hydrolases"/>
    <property type="match status" value="1"/>
</dbReference>
<dbReference type="InterPro" id="IPR027417">
    <property type="entry name" value="P-loop_NTPase"/>
</dbReference>
<keyword evidence="2" id="KW-1185">Reference proteome</keyword>
<evidence type="ECO:0000313" key="1">
    <source>
        <dbReference type="EMBL" id="KAF6755635.1"/>
    </source>
</evidence>
<dbReference type="CDD" id="cd18809">
    <property type="entry name" value="SF1_C_RecD"/>
    <property type="match status" value="1"/>
</dbReference>
<sequence>MNTSSLTNSGSLPGVLPLYIGMPVILRMCNLSTELGITNGSQGVLRKLVTEELEDRTLVPKVAIVHFPNSKVKLDGLPDGHFPIEPVSWSFAIQTPSPQRDDETNRLNLRIRRYQLPIQPAFAITGQSSQGKTLPSVLVSLHEGGFGAYVAASRAQNRHGLAILHPVELKDLNKPLPDDLTFEMKRLRALEHNT</sequence>
<evidence type="ECO:0000313" key="2">
    <source>
        <dbReference type="Proteomes" id="UP000521943"/>
    </source>
</evidence>
<dbReference type="Proteomes" id="UP000521943">
    <property type="component" value="Unassembled WGS sequence"/>
</dbReference>
<feature type="non-terminal residue" evidence="1">
    <location>
        <position position="194"/>
    </location>
</feature>